<dbReference type="EMBL" id="CZDF01000192">
    <property type="protein sequence ID" value="CUR36196.1"/>
    <property type="molecule type" value="Genomic_DNA"/>
</dbReference>
<dbReference type="AlphaFoldDB" id="A0A1J1LW39"/>
<sequence>MARLGGISRKFFTQVNCVKFTGLSIGQIKRMCREELIKVAASPSWLDFNSLTWLCIYANLRNYFSFQVITKIFKEGNIDPTELLLNENHLFVVIYGENYNKILLYELEKNQTFNDLNPEQIFKDAGINELKLKLNETSLKNYFENGCVSLSFKIPYVYFQVKDIHLDLINLMKKEGYSQSEIDLKINTMYDYYKVA</sequence>
<dbReference type="Proteomes" id="UP000184315">
    <property type="component" value="Unassembled WGS sequence"/>
</dbReference>
<accession>A0A1J1LW39</accession>
<dbReference type="RefSeq" id="WP_139295206.1">
    <property type="nucleotide sequence ID" value="NZ_LN889821.1"/>
</dbReference>
<reference evidence="2" key="1">
    <citation type="submission" date="2015-10" db="EMBL/GenBank/DDBJ databases">
        <authorList>
            <person name="Regsiter A."/>
            <person name="william w."/>
        </authorList>
    </citation>
    <scope>NUCLEOTIDE SEQUENCE [LARGE SCALE GENOMIC DNA]</scope>
</reference>
<gene>
    <name evidence="1" type="ORF">PL9214880002</name>
</gene>
<keyword evidence="2" id="KW-1185">Reference proteome</keyword>
<organism evidence="1 2">
    <name type="scientific">Planktothrix tepida PCC 9214</name>
    <dbReference type="NCBI Taxonomy" id="671072"/>
    <lineage>
        <taxon>Bacteria</taxon>
        <taxon>Bacillati</taxon>
        <taxon>Cyanobacteriota</taxon>
        <taxon>Cyanophyceae</taxon>
        <taxon>Oscillatoriophycideae</taxon>
        <taxon>Oscillatoriales</taxon>
        <taxon>Microcoleaceae</taxon>
        <taxon>Planktothrix</taxon>
    </lineage>
</organism>
<name>A0A1J1LW39_9CYAN</name>
<evidence type="ECO:0000313" key="1">
    <source>
        <dbReference type="EMBL" id="CUR36196.1"/>
    </source>
</evidence>
<protein>
    <submittedName>
        <fullName evidence="1">Uncharacterized protein</fullName>
    </submittedName>
</protein>
<proteinExistence type="predicted"/>
<evidence type="ECO:0000313" key="2">
    <source>
        <dbReference type="Proteomes" id="UP000184315"/>
    </source>
</evidence>